<sequence>MRALGKAAAIAQTIINIAVDTMSLPHALAVSTAGDGSSLRIAGTGTGQSASGASAQRIV</sequence>
<protein>
    <submittedName>
        <fullName evidence="1">Uncharacterized protein</fullName>
    </submittedName>
</protein>
<comment type="caution">
    <text evidence="1">The sequence shown here is derived from an EMBL/GenBank/DDBJ whole genome shotgun (WGS) entry which is preliminary data.</text>
</comment>
<evidence type="ECO:0000313" key="2">
    <source>
        <dbReference type="Proteomes" id="UP000072660"/>
    </source>
</evidence>
<dbReference type="AlphaFoldDB" id="A0A139SWA9"/>
<dbReference type="Proteomes" id="UP000072660">
    <property type="component" value="Unassembled WGS sequence"/>
</dbReference>
<name>A0A139SWA9_9GAMM</name>
<keyword evidence="2" id="KW-1185">Reference proteome</keyword>
<gene>
    <name evidence="1" type="ORF">AXE65_12225</name>
</gene>
<accession>A0A139SWA9</accession>
<evidence type="ECO:0000313" key="1">
    <source>
        <dbReference type="EMBL" id="KXU38712.1"/>
    </source>
</evidence>
<dbReference type="EMBL" id="LSZO01000088">
    <property type="protein sequence ID" value="KXU38712.1"/>
    <property type="molecule type" value="Genomic_DNA"/>
</dbReference>
<reference evidence="1 2" key="1">
    <citation type="submission" date="2016-02" db="EMBL/GenBank/DDBJ databases">
        <authorList>
            <person name="Wen L."/>
            <person name="He K."/>
            <person name="Yang H."/>
        </authorList>
    </citation>
    <scope>NUCLEOTIDE SEQUENCE [LARGE SCALE GENOMIC DNA]</scope>
    <source>
        <strain evidence="1 2">CV58</strain>
    </source>
</reference>
<organism evidence="1 2">
    <name type="scientific">Ventosimonas gracilis</name>
    <dbReference type="NCBI Taxonomy" id="1680762"/>
    <lineage>
        <taxon>Bacteria</taxon>
        <taxon>Pseudomonadati</taxon>
        <taxon>Pseudomonadota</taxon>
        <taxon>Gammaproteobacteria</taxon>
        <taxon>Pseudomonadales</taxon>
        <taxon>Ventosimonadaceae</taxon>
        <taxon>Ventosimonas</taxon>
    </lineage>
</organism>
<proteinExistence type="predicted"/>